<proteinExistence type="predicted"/>
<dbReference type="Proteomes" id="UP000032305">
    <property type="component" value="Unassembled WGS sequence"/>
</dbReference>
<name>A0A0A1WCD7_9SPHN</name>
<dbReference type="EMBL" id="BBPI01000099">
    <property type="protein sequence ID" value="GAM02837.1"/>
    <property type="molecule type" value="Genomic_DNA"/>
</dbReference>
<sequence length="227" mass="25094">MAEKIKSLAIRQISICAVLLSTLLMTEAGYGQLPGQGYEPPSFDDGKTHYEKSEDHFGQFTVVRYIEDCRAVPMLDFGCWLTKEAKLEWHDSSGAIGFSFVDNGASVRFKAEGQSADGKTICISQGVLVGYDPKPSRSDNWYKLQPFIRQQLLACTAIAPASMIQATKEMEASGTDYESAANSWKRVSVELFGSSGRRCIAERMMKPFTTPPRFECVKYSQAQPAAS</sequence>
<dbReference type="AlphaFoldDB" id="A0A0A1WCD7"/>
<protein>
    <submittedName>
        <fullName evidence="1">Uncharacterized protein</fullName>
    </submittedName>
</protein>
<dbReference type="RefSeq" id="WP_157013795.1">
    <property type="nucleotide sequence ID" value="NZ_BBPI01000099.1"/>
</dbReference>
<accession>A0A0A1WCD7</accession>
<gene>
    <name evidence="1" type="ORF">SP5_099_00520</name>
</gene>
<evidence type="ECO:0000313" key="1">
    <source>
        <dbReference type="EMBL" id="GAM02837.1"/>
    </source>
</evidence>
<keyword evidence="2" id="KW-1185">Reference proteome</keyword>
<reference evidence="1 2" key="1">
    <citation type="submission" date="2014-11" db="EMBL/GenBank/DDBJ databases">
        <title>Whole genome shotgun sequence of Sphingomonas parapaucimobilis NBRC 15100.</title>
        <authorList>
            <person name="Katano-Makiyama Y."/>
            <person name="Hosoyama A."/>
            <person name="Hashimoto M."/>
            <person name="Hosoyama Y."/>
            <person name="Noguchi M."/>
            <person name="Numata M."/>
            <person name="Tsuchikane K."/>
            <person name="Hirakata S."/>
            <person name="Uohara A."/>
            <person name="Shimodaira J."/>
            <person name="Ohji S."/>
            <person name="Ichikawa N."/>
            <person name="Kimura A."/>
            <person name="Yamazoe A."/>
            <person name="Fujita N."/>
        </authorList>
    </citation>
    <scope>NUCLEOTIDE SEQUENCE [LARGE SCALE GENOMIC DNA]</scope>
    <source>
        <strain evidence="1 2">NBRC 15100</strain>
    </source>
</reference>
<organism evidence="1 2">
    <name type="scientific">Sphingomonas parapaucimobilis NBRC 15100</name>
    <dbReference type="NCBI Taxonomy" id="1219049"/>
    <lineage>
        <taxon>Bacteria</taxon>
        <taxon>Pseudomonadati</taxon>
        <taxon>Pseudomonadota</taxon>
        <taxon>Alphaproteobacteria</taxon>
        <taxon>Sphingomonadales</taxon>
        <taxon>Sphingomonadaceae</taxon>
        <taxon>Sphingomonas</taxon>
    </lineage>
</organism>
<evidence type="ECO:0000313" key="2">
    <source>
        <dbReference type="Proteomes" id="UP000032305"/>
    </source>
</evidence>
<comment type="caution">
    <text evidence="1">The sequence shown here is derived from an EMBL/GenBank/DDBJ whole genome shotgun (WGS) entry which is preliminary data.</text>
</comment>